<dbReference type="RefSeq" id="WP_072429001.1">
    <property type="nucleotide sequence ID" value="NZ_FPKR01000009.1"/>
</dbReference>
<dbReference type="Proteomes" id="UP000186513">
    <property type="component" value="Unassembled WGS sequence"/>
</dbReference>
<keyword evidence="2" id="KW-1185">Reference proteome</keyword>
<dbReference type="EMBL" id="FPKR01000009">
    <property type="protein sequence ID" value="SFZ77573.1"/>
    <property type="molecule type" value="Genomic_DNA"/>
</dbReference>
<proteinExistence type="predicted"/>
<gene>
    <name evidence="1" type="ORF">SAMN02745887_02498</name>
</gene>
<accession>A0A1K2HLK4</accession>
<evidence type="ECO:0000313" key="1">
    <source>
        <dbReference type="EMBL" id="SFZ77573.1"/>
    </source>
</evidence>
<dbReference type="AlphaFoldDB" id="A0A1K2HLK4"/>
<reference evidence="1 2" key="1">
    <citation type="submission" date="2016-11" db="EMBL/GenBank/DDBJ databases">
        <authorList>
            <person name="Jaros S."/>
            <person name="Januszkiewicz K."/>
            <person name="Wedrychowicz H."/>
        </authorList>
    </citation>
    <scope>NUCLEOTIDE SEQUENCE [LARGE SCALE GENOMIC DNA]</scope>
    <source>
        <strain evidence="1 2">DSM 18899</strain>
    </source>
</reference>
<dbReference type="STRING" id="1121279.SAMN02745887_02498"/>
<name>A0A1K2HLK4_9NEIS</name>
<dbReference type="OrthoDB" id="5525274at2"/>
<organism evidence="1 2">
    <name type="scientific">Chitinimonas taiwanensis DSM 18899</name>
    <dbReference type="NCBI Taxonomy" id="1121279"/>
    <lineage>
        <taxon>Bacteria</taxon>
        <taxon>Pseudomonadati</taxon>
        <taxon>Pseudomonadota</taxon>
        <taxon>Betaproteobacteria</taxon>
        <taxon>Neisseriales</taxon>
        <taxon>Chitinibacteraceae</taxon>
        <taxon>Chitinimonas</taxon>
    </lineage>
</organism>
<evidence type="ECO:0000313" key="2">
    <source>
        <dbReference type="Proteomes" id="UP000186513"/>
    </source>
</evidence>
<protein>
    <submittedName>
        <fullName evidence="1">Uncharacterized protein</fullName>
    </submittedName>
</protein>
<sequence length="511" mass="55379">MNTVQITRWHNRYRSSTPLPADKLARWNAALAQMDAEFELGIAPEEYVLIRHLALRLRWDAERGELEARSDWQAALQRALQTALREGGDSVLRYPNRRTALADMLYRAACSDGSRNWAWCQLGWLSSAETSPAQQRLAAVQALLAEPEAIWPVLARLIEAEDSSGALSALLHSLPAEAWLTLLAACPLTEAYLPLLPPLGRLPALLPPLPEQRLLLRLRACCQRNPWLAQRQQAVLALLHIAAAWPLSLPRHAAGRDALLAARVASAWLAVLPEARSGAPARASARAASGLSSGAGAEAGSALTAQASHDLVRTIAPAESVPAASTAPEAMLDDAPAAISVDLPSLPPLPDGAEWCDSQWGGLLLLLNLLPACGLLEPSSAPGAAEPEDVVLQRLWHLATALLGVPPDEPVLRVFCAGWRPETAEQPLDVQTLDTALQPIWTRLQAWFASELPTIALPALCQRPTRLRIETAWVEAYFPLDSVDTAVRRAALDINPGWLPWLGCVLSFVYE</sequence>